<protein>
    <submittedName>
        <fullName evidence="10">Prenyltransferase</fullName>
    </submittedName>
</protein>
<evidence type="ECO:0000256" key="1">
    <source>
        <dbReference type="ARBA" id="ARBA00004141"/>
    </source>
</evidence>
<evidence type="ECO:0000256" key="9">
    <source>
        <dbReference type="SAM" id="Phobius"/>
    </source>
</evidence>
<feature type="transmembrane region" description="Helical" evidence="9">
    <location>
        <begin position="42"/>
        <end position="61"/>
    </location>
</feature>
<dbReference type="PIRSF" id="PIRSF005355">
    <property type="entry name" value="UBIAD1"/>
    <property type="match status" value="1"/>
</dbReference>
<evidence type="ECO:0000256" key="2">
    <source>
        <dbReference type="ARBA" id="ARBA00004863"/>
    </source>
</evidence>
<gene>
    <name evidence="10" type="ORF">EMK97_11245</name>
</gene>
<dbReference type="Gene3D" id="1.10.357.140">
    <property type="entry name" value="UbiA prenyltransferase"/>
    <property type="match status" value="1"/>
</dbReference>
<evidence type="ECO:0000313" key="11">
    <source>
        <dbReference type="Proteomes" id="UP000290244"/>
    </source>
</evidence>
<keyword evidence="3" id="KW-0474">Menaquinone biosynthesis</keyword>
<reference evidence="10 11" key="1">
    <citation type="submission" date="2018-12" db="EMBL/GenBank/DDBJ databases">
        <title>Complete genome of Litorilituus sediminis.</title>
        <authorList>
            <person name="Liu A."/>
            <person name="Rong J."/>
        </authorList>
    </citation>
    <scope>NUCLEOTIDE SEQUENCE [LARGE SCALE GENOMIC DNA]</scope>
    <source>
        <strain evidence="10 11">JCM 17549</strain>
    </source>
</reference>
<proteinExistence type="predicted"/>
<dbReference type="PANTHER" id="PTHR13929:SF0">
    <property type="entry name" value="UBIA PRENYLTRANSFERASE DOMAIN-CONTAINING PROTEIN 1"/>
    <property type="match status" value="1"/>
</dbReference>
<keyword evidence="5 10" id="KW-0808">Transferase</keyword>
<evidence type="ECO:0000256" key="5">
    <source>
        <dbReference type="ARBA" id="ARBA00022679"/>
    </source>
</evidence>
<dbReference type="CDD" id="cd13962">
    <property type="entry name" value="PT_UbiA_UBIAD1"/>
    <property type="match status" value="1"/>
</dbReference>
<comment type="pathway">
    <text evidence="2">Quinol/quinone metabolism; menaquinone biosynthesis.</text>
</comment>
<evidence type="ECO:0000313" key="10">
    <source>
        <dbReference type="EMBL" id="QBG36248.1"/>
    </source>
</evidence>
<feature type="transmembrane region" description="Helical" evidence="9">
    <location>
        <begin position="174"/>
        <end position="194"/>
    </location>
</feature>
<dbReference type="UniPathway" id="UPA00079"/>
<dbReference type="AlphaFoldDB" id="A0A4P6P5I4"/>
<dbReference type="RefSeq" id="WP_130602220.1">
    <property type="nucleotide sequence ID" value="NZ_CP034759.1"/>
</dbReference>
<sequence>MTKPKSANIVHAMRPSFLILTPVCILLAVATAQFQGLHYSLAYALLCLVGALTAHIAVNTLNEYQDFHSGLDLMTERTDFSGGSGLLVQHPHLSAQVFKASLIALAITAIVGIYFITIHGWKILPIGLLGLLVVITYTKWINKQAWLCLIAPGLGFGTFMVTGTYLCITGAINTSIWLISLIPFFLINNLLLVNQIPDIDADTQVGRNHLAIKHGIGASIKAYGIFTIFAQLTLIYLVLTNILPLASIVAIIPMLLGYFVLYGMIRLNRDIASAPKYLAANVICSIASPTLLALSLFFA</sequence>
<evidence type="ECO:0000256" key="8">
    <source>
        <dbReference type="ARBA" id="ARBA00023136"/>
    </source>
</evidence>
<accession>A0A4P6P5I4</accession>
<feature type="transmembrane region" description="Helical" evidence="9">
    <location>
        <begin position="147"/>
        <end position="168"/>
    </location>
</feature>
<comment type="subcellular location">
    <subcellularLocation>
        <location evidence="1">Membrane</location>
        <topology evidence="1">Multi-pass membrane protein</topology>
    </subcellularLocation>
</comment>
<dbReference type="InterPro" id="IPR000537">
    <property type="entry name" value="UbiA_prenyltransferase"/>
</dbReference>
<dbReference type="InterPro" id="IPR044878">
    <property type="entry name" value="UbiA_sf"/>
</dbReference>
<evidence type="ECO:0000256" key="7">
    <source>
        <dbReference type="ARBA" id="ARBA00022989"/>
    </source>
</evidence>
<dbReference type="EMBL" id="CP034759">
    <property type="protein sequence ID" value="QBG36248.1"/>
    <property type="molecule type" value="Genomic_DNA"/>
</dbReference>
<dbReference type="KEGG" id="lsd:EMK97_11245"/>
<evidence type="ECO:0000256" key="4">
    <source>
        <dbReference type="ARBA" id="ARBA00022475"/>
    </source>
</evidence>
<name>A0A4P6P5I4_9GAMM</name>
<evidence type="ECO:0000256" key="6">
    <source>
        <dbReference type="ARBA" id="ARBA00022692"/>
    </source>
</evidence>
<keyword evidence="6 9" id="KW-0812">Transmembrane</keyword>
<dbReference type="GO" id="GO:0009234">
    <property type="term" value="P:menaquinone biosynthetic process"/>
    <property type="evidence" value="ECO:0007669"/>
    <property type="project" value="UniProtKB-UniPathway"/>
</dbReference>
<keyword evidence="8 9" id="KW-0472">Membrane</keyword>
<dbReference type="OrthoDB" id="3344514at2"/>
<dbReference type="Proteomes" id="UP000290244">
    <property type="component" value="Chromosome"/>
</dbReference>
<feature type="transmembrane region" description="Helical" evidence="9">
    <location>
        <begin position="245"/>
        <end position="265"/>
    </location>
</feature>
<dbReference type="GO" id="GO:0042371">
    <property type="term" value="P:vitamin K biosynthetic process"/>
    <property type="evidence" value="ECO:0007669"/>
    <property type="project" value="TreeGrafter"/>
</dbReference>
<dbReference type="PANTHER" id="PTHR13929">
    <property type="entry name" value="1,4-DIHYDROXY-2-NAPHTHOATE OCTAPRENYLTRANSFERASE"/>
    <property type="match status" value="1"/>
</dbReference>
<dbReference type="GO" id="GO:0004659">
    <property type="term" value="F:prenyltransferase activity"/>
    <property type="evidence" value="ECO:0007669"/>
    <property type="project" value="InterPro"/>
</dbReference>
<dbReference type="GO" id="GO:0016020">
    <property type="term" value="C:membrane"/>
    <property type="evidence" value="ECO:0007669"/>
    <property type="project" value="UniProtKB-SubCell"/>
</dbReference>
<keyword evidence="4" id="KW-1003">Cell membrane</keyword>
<feature type="transmembrane region" description="Helical" evidence="9">
    <location>
        <begin position="277"/>
        <end position="298"/>
    </location>
</feature>
<evidence type="ECO:0000256" key="3">
    <source>
        <dbReference type="ARBA" id="ARBA00022428"/>
    </source>
</evidence>
<dbReference type="Pfam" id="PF01040">
    <property type="entry name" value="UbiA"/>
    <property type="match status" value="1"/>
</dbReference>
<keyword evidence="11" id="KW-1185">Reference proteome</keyword>
<organism evidence="10 11">
    <name type="scientific">Litorilituus sediminis</name>
    <dbReference type="NCBI Taxonomy" id="718192"/>
    <lineage>
        <taxon>Bacteria</taxon>
        <taxon>Pseudomonadati</taxon>
        <taxon>Pseudomonadota</taxon>
        <taxon>Gammaproteobacteria</taxon>
        <taxon>Alteromonadales</taxon>
        <taxon>Colwelliaceae</taxon>
        <taxon>Litorilituus</taxon>
    </lineage>
</organism>
<keyword evidence="7 9" id="KW-1133">Transmembrane helix</keyword>
<dbReference type="InterPro" id="IPR026046">
    <property type="entry name" value="UBIAD1"/>
</dbReference>
<feature type="transmembrane region" description="Helical" evidence="9">
    <location>
        <begin position="215"/>
        <end position="239"/>
    </location>
</feature>
<feature type="transmembrane region" description="Helical" evidence="9">
    <location>
        <begin position="97"/>
        <end position="117"/>
    </location>
</feature>